<keyword evidence="6" id="KW-1003">Cell membrane</keyword>
<evidence type="ECO:0000313" key="9">
    <source>
        <dbReference type="Proteomes" id="UP000291259"/>
    </source>
</evidence>
<feature type="transmembrane region" description="Helical" evidence="6">
    <location>
        <begin position="176"/>
        <end position="198"/>
    </location>
</feature>
<feature type="transmembrane region" description="Helical" evidence="6">
    <location>
        <begin position="118"/>
        <end position="139"/>
    </location>
</feature>
<keyword evidence="4 6" id="KW-1133">Transmembrane helix</keyword>
<keyword evidence="9" id="KW-1185">Reference proteome</keyword>
<dbReference type="InterPro" id="IPR051598">
    <property type="entry name" value="TSUP/Inactive_protease-like"/>
</dbReference>
<keyword evidence="3 6" id="KW-0812">Transmembrane</keyword>
<feature type="transmembrane region" description="Helical" evidence="6">
    <location>
        <begin position="250"/>
        <end position="272"/>
    </location>
</feature>
<evidence type="ECO:0000256" key="7">
    <source>
        <dbReference type="SAM" id="MobiDB-lite"/>
    </source>
</evidence>
<feature type="transmembrane region" description="Helical" evidence="6">
    <location>
        <begin position="91"/>
        <end position="112"/>
    </location>
</feature>
<dbReference type="AlphaFoldDB" id="A0A4P6FDG1"/>
<evidence type="ECO:0000256" key="5">
    <source>
        <dbReference type="ARBA" id="ARBA00023136"/>
    </source>
</evidence>
<dbReference type="Pfam" id="PF01925">
    <property type="entry name" value="TauE"/>
    <property type="match status" value="2"/>
</dbReference>
<evidence type="ECO:0000256" key="2">
    <source>
        <dbReference type="ARBA" id="ARBA00009142"/>
    </source>
</evidence>
<evidence type="ECO:0000313" key="8">
    <source>
        <dbReference type="EMBL" id="QAY73023.1"/>
    </source>
</evidence>
<evidence type="ECO:0000256" key="1">
    <source>
        <dbReference type="ARBA" id="ARBA00004141"/>
    </source>
</evidence>
<dbReference type="GO" id="GO:0005886">
    <property type="term" value="C:plasma membrane"/>
    <property type="evidence" value="ECO:0007669"/>
    <property type="project" value="UniProtKB-SubCell"/>
</dbReference>
<dbReference type="InterPro" id="IPR037079">
    <property type="entry name" value="AF2212/PG0164-like_sf"/>
</dbReference>
<dbReference type="Pfam" id="PF08922">
    <property type="entry name" value="DUF1905"/>
    <property type="match status" value="1"/>
</dbReference>
<dbReference type="EMBL" id="CP035491">
    <property type="protein sequence ID" value="QAY73023.1"/>
    <property type="molecule type" value="Genomic_DNA"/>
</dbReference>
<evidence type="ECO:0000256" key="4">
    <source>
        <dbReference type="ARBA" id="ARBA00022989"/>
    </source>
</evidence>
<keyword evidence="5 6" id="KW-0472">Membrane</keyword>
<feature type="transmembrane region" description="Helical" evidence="6">
    <location>
        <begin position="146"/>
        <end position="164"/>
    </location>
</feature>
<gene>
    <name evidence="8" type="ORF">ET445_06370</name>
</gene>
<comment type="similarity">
    <text evidence="2 6">Belongs to the 4-toluene sulfonate uptake permease (TSUP) (TC 2.A.102) family.</text>
</comment>
<evidence type="ECO:0000256" key="6">
    <source>
        <dbReference type="RuleBase" id="RU363041"/>
    </source>
</evidence>
<evidence type="ECO:0000256" key="3">
    <source>
        <dbReference type="ARBA" id="ARBA00022692"/>
    </source>
</evidence>
<dbReference type="KEGG" id="agf:ET445_06370"/>
<dbReference type="SUPFAM" id="SSF141694">
    <property type="entry name" value="AF2212/PG0164-like"/>
    <property type="match status" value="1"/>
</dbReference>
<comment type="subcellular location">
    <subcellularLocation>
        <location evidence="6">Cell membrane</location>
        <topology evidence="6">Multi-pass membrane protein</topology>
    </subcellularLocation>
    <subcellularLocation>
        <location evidence="1">Membrane</location>
        <topology evidence="1">Multi-pass membrane protein</topology>
    </subcellularLocation>
</comment>
<reference evidence="8 9" key="1">
    <citation type="submission" date="2019-01" db="EMBL/GenBank/DDBJ databases">
        <title>Genome sequencing of strain FW100M-8.</title>
        <authorList>
            <person name="Heo J."/>
            <person name="Kim S.-J."/>
            <person name="Kim J.-S."/>
            <person name="Hong S.-B."/>
            <person name="Kwon S.-W."/>
        </authorList>
    </citation>
    <scope>NUCLEOTIDE SEQUENCE [LARGE SCALE GENOMIC DNA]</scope>
    <source>
        <strain evidence="8 9">FW100M-8</strain>
    </source>
</reference>
<feature type="compositionally biased region" description="Low complexity" evidence="7">
    <location>
        <begin position="282"/>
        <end position="311"/>
    </location>
</feature>
<protein>
    <recommendedName>
        <fullName evidence="6">Probable membrane transporter protein</fullName>
    </recommendedName>
</protein>
<sequence length="413" mass="42567">MARRGRRVSESDPDASGAASEASDPRATAPDAAASAAPPAPPAPAAPAPGWVRLAVIGAIGGLLSGAFGVGGGIVMVPLLMWLARMDQRRATATSLAAIVPASIGGAIGYLAGGQVDLLAALFVAIGGVVGSWIGARILRRIPLTWLRWGFIALLVVITVRLLLAVPDRESGHLEITVWIALALVGIGVAVGIASGLFGIGGGTLMVPVFIVLLGMGDLMAKGTSLVVMIPTAVSGTITNVRGGLVDLKQGLTVGLAATIASFGGVAIAFLIPRRSRRGCSRRSSSPSSCSSPSARSARSAPRGRSASAAPGSVEPMEFRFIAELWEWRARAEWFFVTVPDEASAAIREVPLPPRGFGSVRVRARVGRTVWTTSVFPDSAAGAYVLPIKKAVRVAEELEAGGPVEVELHLVDF</sequence>
<feature type="transmembrane region" description="Helical" evidence="6">
    <location>
        <begin position="51"/>
        <end position="84"/>
    </location>
</feature>
<feature type="transmembrane region" description="Helical" evidence="6">
    <location>
        <begin position="205"/>
        <end position="230"/>
    </location>
</feature>
<dbReference type="Gene3D" id="2.40.30.100">
    <property type="entry name" value="AF2212/PG0164-like"/>
    <property type="match status" value="1"/>
</dbReference>
<accession>A0A4P6FDG1</accession>
<feature type="compositionally biased region" description="Low complexity" evidence="7">
    <location>
        <begin position="25"/>
        <end position="37"/>
    </location>
</feature>
<name>A0A4P6FDG1_9MICO</name>
<proteinExistence type="inferred from homology"/>
<dbReference type="OrthoDB" id="3700425at2"/>
<organism evidence="8 9">
    <name type="scientific">Agromyces protaetiae</name>
    <dbReference type="NCBI Taxonomy" id="2509455"/>
    <lineage>
        <taxon>Bacteria</taxon>
        <taxon>Bacillati</taxon>
        <taxon>Actinomycetota</taxon>
        <taxon>Actinomycetes</taxon>
        <taxon>Micrococcales</taxon>
        <taxon>Microbacteriaceae</taxon>
        <taxon>Agromyces</taxon>
    </lineage>
</organism>
<feature type="region of interest" description="Disordered" evidence="7">
    <location>
        <begin position="278"/>
        <end position="311"/>
    </location>
</feature>
<dbReference type="PANTHER" id="PTHR43701">
    <property type="entry name" value="MEMBRANE TRANSPORTER PROTEIN MJ0441-RELATED"/>
    <property type="match status" value="1"/>
</dbReference>
<feature type="region of interest" description="Disordered" evidence="7">
    <location>
        <begin position="1"/>
        <end position="42"/>
    </location>
</feature>
<dbReference type="Proteomes" id="UP000291259">
    <property type="component" value="Chromosome"/>
</dbReference>
<dbReference type="InterPro" id="IPR002781">
    <property type="entry name" value="TM_pro_TauE-like"/>
</dbReference>
<dbReference type="InterPro" id="IPR015018">
    <property type="entry name" value="DUF1905"/>
</dbReference>
<dbReference type="PANTHER" id="PTHR43701:SF2">
    <property type="entry name" value="MEMBRANE TRANSPORTER PROTEIN YJNA-RELATED"/>
    <property type="match status" value="1"/>
</dbReference>